<accession>A0AAQ2USG8</accession>
<gene>
    <name evidence="1" type="ORF">OENI_0734</name>
</gene>
<sequence length="38" mass="4316">MSVLALHISVTIRDLLNHDSIDKYLLIQSISAKSPFIY</sequence>
<reference evidence="1 2" key="1">
    <citation type="submission" date="2018-08" db="EMBL/GenBank/DDBJ databases">
        <authorList>
            <person name="Lorentzen P. G. S. M."/>
        </authorList>
    </citation>
    <scope>NUCLEOTIDE SEQUENCE [LARGE SCALE GENOMIC DNA]</scope>
    <source>
        <strain evidence="1 2">CRBO_1381</strain>
    </source>
</reference>
<proteinExistence type="predicted"/>
<evidence type="ECO:0000313" key="2">
    <source>
        <dbReference type="Proteomes" id="UP000294726"/>
    </source>
</evidence>
<protein>
    <submittedName>
        <fullName evidence="1">Uncharacterized protein</fullName>
    </submittedName>
</protein>
<name>A0AAQ2USG8_OENOE</name>
<evidence type="ECO:0000313" key="1">
    <source>
        <dbReference type="EMBL" id="VDB97815.1"/>
    </source>
</evidence>
<dbReference type="EMBL" id="LR031358">
    <property type="protein sequence ID" value="VDB97815.1"/>
    <property type="molecule type" value="Genomic_DNA"/>
</dbReference>
<organism evidence="1 2">
    <name type="scientific">Oenococcus oeni</name>
    <name type="common">Leuconostoc oenos</name>
    <dbReference type="NCBI Taxonomy" id="1247"/>
    <lineage>
        <taxon>Bacteria</taxon>
        <taxon>Bacillati</taxon>
        <taxon>Bacillota</taxon>
        <taxon>Bacilli</taxon>
        <taxon>Lactobacillales</taxon>
        <taxon>Lactobacillaceae</taxon>
        <taxon>Oenococcus</taxon>
    </lineage>
</organism>
<dbReference type="Proteomes" id="UP000294726">
    <property type="component" value="Chromosome"/>
</dbReference>
<dbReference type="AlphaFoldDB" id="A0AAQ2USG8"/>